<evidence type="ECO:0000313" key="2">
    <source>
        <dbReference type="Proteomes" id="UP000827799"/>
    </source>
</evidence>
<dbReference type="EMBL" id="MZ130485">
    <property type="protein sequence ID" value="QWM90054.1"/>
    <property type="molecule type" value="Genomic_DNA"/>
</dbReference>
<reference evidence="1 2" key="1">
    <citation type="submission" date="2021-04" db="EMBL/GenBank/DDBJ databases">
        <authorList>
            <person name="Shkoporov A.N."/>
            <person name="Stockdale S.R."/>
            <person name="Guerin E."/>
            <person name="Ross R.P."/>
            <person name="Hill C."/>
        </authorList>
    </citation>
    <scope>NUCLEOTIDE SEQUENCE [LARGE SCALE GENOMIC DNA]</scope>
    <source>
        <strain evidence="2">cr18_1</strain>
    </source>
</reference>
<dbReference type="RefSeq" id="YP_010359626.1">
    <property type="nucleotide sequence ID" value="NC_062775.1"/>
</dbReference>
<proteinExistence type="predicted"/>
<dbReference type="KEGG" id="vg:75691952"/>
<organism evidence="1 2">
    <name type="scientific">uncultured phage cr18_1</name>
    <dbReference type="NCBI Taxonomy" id="2986407"/>
    <lineage>
        <taxon>Viruses</taxon>
        <taxon>Duplodnaviria</taxon>
        <taxon>Heunggongvirae</taxon>
        <taxon>Uroviricota</taxon>
        <taxon>Caudoviricetes</taxon>
        <taxon>Crassvirales</taxon>
        <taxon>Steigviridae</taxon>
        <taxon>Asinivirinae</taxon>
        <taxon>Lebriduvirus</taxon>
        <taxon>Lebriduvirus gastrointestinalis</taxon>
    </lineage>
</organism>
<keyword evidence="2" id="KW-1185">Reference proteome</keyword>
<dbReference type="GeneID" id="75691952"/>
<name>A0AAE7V2S5_9CAUD</name>
<gene>
    <name evidence="1" type="primary">gp_22700</name>
</gene>
<accession>A0AAE7V2S5</accession>
<sequence>MEPFLRGGLLTPIDDISVEAPASNEFNIFLHFVNVLEGIKTQIKNVHWASLKLPNRDKRGAHLYLDDFVEVVGDFQDTVAESATGITGISFDFNTVHGIAFNASSTAELMEYIKSKTIEFYNSLPTSAMYAGIKSETETFINNIVIYIYRFRLTE</sequence>
<dbReference type="Proteomes" id="UP000827799">
    <property type="component" value="Segment"/>
</dbReference>
<evidence type="ECO:0000313" key="1">
    <source>
        <dbReference type="EMBL" id="QWM90054.1"/>
    </source>
</evidence>
<protein>
    <submittedName>
        <fullName evidence="1">DpsA protein</fullName>
    </submittedName>
</protein>